<dbReference type="InterPro" id="IPR035914">
    <property type="entry name" value="Sperma_CUB_dom_sf"/>
</dbReference>
<protein>
    <submittedName>
        <fullName evidence="2">Uncharacterized protein</fullName>
    </submittedName>
</protein>
<comment type="caution">
    <text evidence="2">The sequence shown here is derived from an EMBL/GenBank/DDBJ whole genome shotgun (WGS) entry which is preliminary data.</text>
</comment>
<evidence type="ECO:0000313" key="2">
    <source>
        <dbReference type="EMBL" id="VDI22809.1"/>
    </source>
</evidence>
<keyword evidence="1" id="KW-0812">Transmembrane</keyword>
<feature type="transmembrane region" description="Helical" evidence="1">
    <location>
        <begin position="6"/>
        <end position="24"/>
    </location>
</feature>
<proteinExistence type="predicted"/>
<gene>
    <name evidence="2" type="ORF">MGAL_10B050707</name>
</gene>
<organism evidence="2 3">
    <name type="scientific">Mytilus galloprovincialis</name>
    <name type="common">Mediterranean mussel</name>
    <dbReference type="NCBI Taxonomy" id="29158"/>
    <lineage>
        <taxon>Eukaryota</taxon>
        <taxon>Metazoa</taxon>
        <taxon>Spiralia</taxon>
        <taxon>Lophotrochozoa</taxon>
        <taxon>Mollusca</taxon>
        <taxon>Bivalvia</taxon>
        <taxon>Autobranchia</taxon>
        <taxon>Pteriomorphia</taxon>
        <taxon>Mytilida</taxon>
        <taxon>Mytiloidea</taxon>
        <taxon>Mytilidae</taxon>
        <taxon>Mytilinae</taxon>
        <taxon>Mytilus</taxon>
    </lineage>
</organism>
<evidence type="ECO:0000313" key="3">
    <source>
        <dbReference type="Proteomes" id="UP000596742"/>
    </source>
</evidence>
<dbReference type="Proteomes" id="UP000596742">
    <property type="component" value="Unassembled WGS sequence"/>
</dbReference>
<keyword evidence="1" id="KW-0472">Membrane</keyword>
<sequence length="137" mass="15299">MSHTSTLLMAHTAVVCLTVFTVIIQKKDNVNAAIQLTATPYLQTFVSHDTYNGTTYYPEGNYSREWLITGQTLNYTITIEFIVCVLEDAKGNCLFDEIFVYDGTNASAALLKKTCCGHLDTVPFTVQSTYGEMHKPR</sequence>
<accession>A0A8B6DQE4</accession>
<dbReference type="Gene3D" id="2.60.120.290">
    <property type="entry name" value="Spermadhesin, CUB domain"/>
    <property type="match status" value="1"/>
</dbReference>
<keyword evidence="1" id="KW-1133">Transmembrane helix</keyword>
<dbReference type="EMBL" id="UYJE01003839">
    <property type="protein sequence ID" value="VDI22809.1"/>
    <property type="molecule type" value="Genomic_DNA"/>
</dbReference>
<keyword evidence="3" id="KW-1185">Reference proteome</keyword>
<dbReference type="OrthoDB" id="6129269at2759"/>
<dbReference type="AlphaFoldDB" id="A0A8B6DQE4"/>
<dbReference type="SUPFAM" id="SSF49854">
    <property type="entry name" value="Spermadhesin, CUB domain"/>
    <property type="match status" value="1"/>
</dbReference>
<evidence type="ECO:0000256" key="1">
    <source>
        <dbReference type="SAM" id="Phobius"/>
    </source>
</evidence>
<reference evidence="2" key="1">
    <citation type="submission" date="2018-11" db="EMBL/GenBank/DDBJ databases">
        <authorList>
            <person name="Alioto T."/>
            <person name="Alioto T."/>
        </authorList>
    </citation>
    <scope>NUCLEOTIDE SEQUENCE</scope>
</reference>
<name>A0A8B6DQE4_MYTGA</name>